<dbReference type="PANTHER" id="PTHR42751">
    <property type="entry name" value="SODIUM/HYDROGEN EXCHANGER FAMILY/TRKA DOMAIN PROTEIN"/>
    <property type="match status" value="1"/>
</dbReference>
<dbReference type="Gene3D" id="1.20.1530.20">
    <property type="match status" value="1"/>
</dbReference>
<dbReference type="EMBL" id="JACJQU010000002">
    <property type="protein sequence ID" value="MBD2292836.1"/>
    <property type="molecule type" value="Genomic_DNA"/>
</dbReference>
<reference evidence="10" key="1">
    <citation type="journal article" date="2020" name="ISME J.">
        <title>Comparative genomics reveals insights into cyanobacterial evolution and habitat adaptation.</title>
        <authorList>
            <person name="Chen M.Y."/>
            <person name="Teng W.K."/>
            <person name="Zhao L."/>
            <person name="Hu C.X."/>
            <person name="Zhou Y.K."/>
            <person name="Han B.P."/>
            <person name="Song L.R."/>
            <person name="Shu W.S."/>
        </authorList>
    </citation>
    <scope>NUCLEOTIDE SEQUENCE [LARGE SCALE GENOMIC DNA]</scope>
    <source>
        <strain evidence="10">FACHB-251</strain>
    </source>
</reference>
<feature type="transmembrane region" description="Helical" evidence="7">
    <location>
        <begin position="179"/>
        <end position="200"/>
    </location>
</feature>
<comment type="subcellular location">
    <subcellularLocation>
        <location evidence="1">Membrane</location>
        <topology evidence="1">Multi-pass membrane protein</topology>
    </subcellularLocation>
</comment>
<feature type="transmembrane region" description="Helical" evidence="7">
    <location>
        <begin position="119"/>
        <end position="139"/>
    </location>
</feature>
<proteinExistence type="inferred from homology"/>
<name>A0A926ZZV6_9NOST</name>
<keyword evidence="4 7" id="KW-0812">Transmembrane</keyword>
<dbReference type="InterPro" id="IPR036291">
    <property type="entry name" value="NAD(P)-bd_dom_sf"/>
</dbReference>
<dbReference type="Pfam" id="PF02254">
    <property type="entry name" value="TrkA_N"/>
    <property type="match status" value="1"/>
</dbReference>
<dbReference type="Pfam" id="PF00999">
    <property type="entry name" value="Na_H_Exchanger"/>
    <property type="match status" value="1"/>
</dbReference>
<accession>A0A926ZZV6</accession>
<comment type="caution">
    <text evidence="9">The sequence shown here is derived from an EMBL/GenBank/DDBJ whole genome shotgun (WGS) entry which is preliminary data.</text>
</comment>
<dbReference type="InterPro" id="IPR006153">
    <property type="entry name" value="Cation/H_exchanger_TM"/>
</dbReference>
<evidence type="ECO:0000259" key="8">
    <source>
        <dbReference type="PROSITE" id="PS51201"/>
    </source>
</evidence>
<evidence type="ECO:0000256" key="7">
    <source>
        <dbReference type="SAM" id="Phobius"/>
    </source>
</evidence>
<evidence type="ECO:0000256" key="6">
    <source>
        <dbReference type="ARBA" id="ARBA00023136"/>
    </source>
</evidence>
<dbReference type="Gene3D" id="3.40.50.720">
    <property type="entry name" value="NAD(P)-binding Rossmann-like Domain"/>
    <property type="match status" value="1"/>
</dbReference>
<keyword evidence="10" id="KW-1185">Reference proteome</keyword>
<dbReference type="SUPFAM" id="SSF51735">
    <property type="entry name" value="NAD(P)-binding Rossmann-fold domains"/>
    <property type="match status" value="1"/>
</dbReference>
<evidence type="ECO:0000256" key="2">
    <source>
        <dbReference type="ARBA" id="ARBA00005551"/>
    </source>
</evidence>
<dbReference type="PANTHER" id="PTHR42751:SF3">
    <property type="entry name" value="SODIUM_GLUTAMATE SYMPORTER"/>
    <property type="match status" value="1"/>
</dbReference>
<dbReference type="AlphaFoldDB" id="A0A926ZZV6"/>
<evidence type="ECO:0000256" key="3">
    <source>
        <dbReference type="ARBA" id="ARBA00022448"/>
    </source>
</evidence>
<dbReference type="RefSeq" id="WP_190557632.1">
    <property type="nucleotide sequence ID" value="NZ_JACJQU010000002.1"/>
</dbReference>
<evidence type="ECO:0000256" key="5">
    <source>
        <dbReference type="ARBA" id="ARBA00022989"/>
    </source>
</evidence>
<feature type="domain" description="RCK N-terminal" evidence="8">
    <location>
        <begin position="413"/>
        <end position="530"/>
    </location>
</feature>
<feature type="transmembrane region" description="Helical" evidence="7">
    <location>
        <begin position="151"/>
        <end position="173"/>
    </location>
</feature>
<evidence type="ECO:0000256" key="4">
    <source>
        <dbReference type="ARBA" id="ARBA00022692"/>
    </source>
</evidence>
<evidence type="ECO:0000313" key="10">
    <source>
        <dbReference type="Proteomes" id="UP000662185"/>
    </source>
</evidence>
<organism evidence="9 10">
    <name type="scientific">Anabaena sphaerica FACHB-251</name>
    <dbReference type="NCBI Taxonomy" id="2692883"/>
    <lineage>
        <taxon>Bacteria</taxon>
        <taxon>Bacillati</taxon>
        <taxon>Cyanobacteriota</taxon>
        <taxon>Cyanophyceae</taxon>
        <taxon>Nostocales</taxon>
        <taxon>Nostocaceae</taxon>
        <taxon>Anabaena</taxon>
    </lineage>
</organism>
<feature type="transmembrane region" description="Helical" evidence="7">
    <location>
        <begin position="6"/>
        <end position="25"/>
    </location>
</feature>
<feature type="transmembrane region" description="Helical" evidence="7">
    <location>
        <begin position="274"/>
        <end position="292"/>
    </location>
</feature>
<protein>
    <submittedName>
        <fullName evidence="9">Cation:proton antiporter</fullName>
    </submittedName>
</protein>
<dbReference type="InterPro" id="IPR038770">
    <property type="entry name" value="Na+/solute_symporter_sf"/>
</dbReference>
<feature type="transmembrane region" description="Helical" evidence="7">
    <location>
        <begin position="32"/>
        <end position="51"/>
    </location>
</feature>
<feature type="transmembrane region" description="Helical" evidence="7">
    <location>
        <begin position="63"/>
        <end position="81"/>
    </location>
</feature>
<gene>
    <name evidence="9" type="ORF">H6G06_04885</name>
</gene>
<dbReference type="GO" id="GO:1902600">
    <property type="term" value="P:proton transmembrane transport"/>
    <property type="evidence" value="ECO:0007669"/>
    <property type="project" value="InterPro"/>
</dbReference>
<feature type="transmembrane region" description="Helical" evidence="7">
    <location>
        <begin position="328"/>
        <end position="349"/>
    </location>
</feature>
<feature type="transmembrane region" description="Helical" evidence="7">
    <location>
        <begin position="221"/>
        <end position="254"/>
    </location>
</feature>
<dbReference type="Proteomes" id="UP000662185">
    <property type="component" value="Unassembled WGS sequence"/>
</dbReference>
<dbReference type="GO" id="GO:0015297">
    <property type="term" value="F:antiporter activity"/>
    <property type="evidence" value="ECO:0007669"/>
    <property type="project" value="InterPro"/>
</dbReference>
<comment type="similarity">
    <text evidence="2">Belongs to the monovalent cation:proton antiporter 2 (CPA2) transporter (TC 2.A.37) family.</text>
</comment>
<feature type="transmembrane region" description="Helical" evidence="7">
    <location>
        <begin position="361"/>
        <end position="384"/>
    </location>
</feature>
<sequence>MTTEHSLILDITTVLTATALGGFLSHRLHQPVILGYLVSGFAIGPFGFKLLSNVDDIKSLAEIGVAFLLFALGVEFSLAELKRVKEIAIKGSLLQIGLTIALVAIVTVITGWASGITQGIFLGAVLSLSSTAIVLKTLTEKGETNTVHGQIMLAILITQDLALGVMLAILPALQQPENIATALGFALVKIAIFVVVAIIFSRWIVPRVLSNIAATESNELFLLVLIALCLGVALITAHLGLSIAMGAFVAGLMISEIDYADQALAKILPLRDTFASLFFASIGMLIDPAILINNFGIILGLVALVLLGKAAIIFGIVLKFGYSLKNAIIVSLGINQIGEFSFVLALVGLQLELISQQTYSLLLGTTAITLILTPLSLKVAPLIAENLNQNPFLAKFLQRFSAPKTISMPETITGHVVVAGYGRVGQVIVNILQTEGYPVLVIENSEASVQRLRSRQIPYIFGDADSELVLEKAHLETAKALAIALPDPASTRLLLKNALAIAPNLDVIARSHSNKEIDTLTQMGAKEVVQPEFEAALELGNHLLKTLGAAESYIQTVIKTIRKDRYLSVRPEKE</sequence>
<dbReference type="GO" id="GO:0016020">
    <property type="term" value="C:membrane"/>
    <property type="evidence" value="ECO:0007669"/>
    <property type="project" value="UniProtKB-SubCell"/>
</dbReference>
<dbReference type="GO" id="GO:0006813">
    <property type="term" value="P:potassium ion transport"/>
    <property type="evidence" value="ECO:0007669"/>
    <property type="project" value="InterPro"/>
</dbReference>
<keyword evidence="3" id="KW-0813">Transport</keyword>
<dbReference type="InterPro" id="IPR003148">
    <property type="entry name" value="RCK_N"/>
</dbReference>
<evidence type="ECO:0000256" key="1">
    <source>
        <dbReference type="ARBA" id="ARBA00004141"/>
    </source>
</evidence>
<feature type="transmembrane region" description="Helical" evidence="7">
    <location>
        <begin position="93"/>
        <end position="113"/>
    </location>
</feature>
<evidence type="ECO:0000313" key="9">
    <source>
        <dbReference type="EMBL" id="MBD2292836.1"/>
    </source>
</evidence>
<feature type="transmembrane region" description="Helical" evidence="7">
    <location>
        <begin position="299"/>
        <end position="322"/>
    </location>
</feature>
<dbReference type="PROSITE" id="PS51201">
    <property type="entry name" value="RCK_N"/>
    <property type="match status" value="1"/>
</dbReference>
<keyword evidence="6 7" id="KW-0472">Membrane</keyword>
<keyword evidence="5 7" id="KW-1133">Transmembrane helix</keyword>